<evidence type="ECO:0000313" key="4">
    <source>
        <dbReference type="EMBL" id="NMM03684.1"/>
    </source>
</evidence>
<organism evidence="4 5">
    <name type="scientific">Paraburkholderia polaris</name>
    <dbReference type="NCBI Taxonomy" id="2728848"/>
    <lineage>
        <taxon>Bacteria</taxon>
        <taxon>Pseudomonadati</taxon>
        <taxon>Pseudomonadota</taxon>
        <taxon>Betaproteobacteria</taxon>
        <taxon>Burkholderiales</taxon>
        <taxon>Burkholderiaceae</taxon>
        <taxon>Paraburkholderia</taxon>
    </lineage>
</organism>
<dbReference type="InterPro" id="IPR036291">
    <property type="entry name" value="NAD(P)-bd_dom_sf"/>
</dbReference>
<keyword evidence="5" id="KW-1185">Reference proteome</keyword>
<sequence>MSSVIGKIAVVTGAAGGVGKQIALALARAGAIVGVADLNLQGVKEVAQQIRKSGGTAVCMAMDVTNENAVNEGIDRVVAQFGALDVLVANASVEIINPLESNSFSDWRKMQATHVDGAFLTTRAALKHMYRDDRGGVVIYIGSLDAQDTSPLMGAYAAAKHALLGIARVLAKEGARHNVHSYLVCCGAGDDDVVRHVAPGGGAEATFATAHAVAQTALHLAGNATRPSAAHSSLDCVK</sequence>
<evidence type="ECO:0000313" key="5">
    <source>
        <dbReference type="Proteomes" id="UP000544134"/>
    </source>
</evidence>
<dbReference type="AlphaFoldDB" id="A0A848IV13"/>
<dbReference type="InterPro" id="IPR020904">
    <property type="entry name" value="Sc_DH/Rdtase_CS"/>
</dbReference>
<reference evidence="4 5" key="1">
    <citation type="submission" date="2020-04" db="EMBL/GenBank/DDBJ databases">
        <title>Paraburkholderia sp. RP-4-7 isolated from soil.</title>
        <authorList>
            <person name="Dahal R.H."/>
        </authorList>
    </citation>
    <scope>NUCLEOTIDE SEQUENCE [LARGE SCALE GENOMIC DNA]</scope>
    <source>
        <strain evidence="4 5">RP-4-7</strain>
    </source>
</reference>
<comment type="caution">
    <text evidence="4">The sequence shown here is derived from an EMBL/GenBank/DDBJ whole genome shotgun (WGS) entry which is preliminary data.</text>
</comment>
<accession>A0A848IV13</accession>
<gene>
    <name evidence="4" type="ORF">HHL24_38160</name>
</gene>
<dbReference type="EMBL" id="JABBGJ010000058">
    <property type="protein sequence ID" value="NMM03684.1"/>
    <property type="molecule type" value="Genomic_DNA"/>
</dbReference>
<evidence type="ECO:0000256" key="1">
    <source>
        <dbReference type="ARBA" id="ARBA00006484"/>
    </source>
</evidence>
<dbReference type="RefSeq" id="WP_169490495.1">
    <property type="nucleotide sequence ID" value="NZ_JABBGJ010000058.1"/>
</dbReference>
<dbReference type="SUPFAM" id="SSF51735">
    <property type="entry name" value="NAD(P)-binding Rossmann-fold domains"/>
    <property type="match status" value="1"/>
</dbReference>
<dbReference type="CDD" id="cd05233">
    <property type="entry name" value="SDR_c"/>
    <property type="match status" value="1"/>
</dbReference>
<dbReference type="GO" id="GO:0016491">
    <property type="term" value="F:oxidoreductase activity"/>
    <property type="evidence" value="ECO:0007669"/>
    <property type="project" value="UniProtKB-KW"/>
</dbReference>
<dbReference type="Pfam" id="PF00106">
    <property type="entry name" value="adh_short"/>
    <property type="match status" value="1"/>
</dbReference>
<dbReference type="PANTHER" id="PTHR43669:SF3">
    <property type="entry name" value="ALCOHOL DEHYDROGENASE, PUTATIVE (AFU_ORTHOLOGUE AFUA_3G03445)-RELATED"/>
    <property type="match status" value="1"/>
</dbReference>
<evidence type="ECO:0000256" key="2">
    <source>
        <dbReference type="ARBA" id="ARBA00023002"/>
    </source>
</evidence>
<dbReference type="PRINTS" id="PR00081">
    <property type="entry name" value="GDHRDH"/>
</dbReference>
<dbReference type="InterPro" id="IPR002347">
    <property type="entry name" value="SDR_fam"/>
</dbReference>
<dbReference type="Proteomes" id="UP000544134">
    <property type="component" value="Unassembled WGS sequence"/>
</dbReference>
<protein>
    <submittedName>
        <fullName evidence="4">SDR family NAD(P)-dependent oxidoreductase</fullName>
    </submittedName>
</protein>
<proteinExistence type="inferred from homology"/>
<evidence type="ECO:0000256" key="3">
    <source>
        <dbReference type="RuleBase" id="RU000363"/>
    </source>
</evidence>
<dbReference type="Gene3D" id="3.40.50.720">
    <property type="entry name" value="NAD(P)-binding Rossmann-like Domain"/>
    <property type="match status" value="1"/>
</dbReference>
<dbReference type="PROSITE" id="PS00061">
    <property type="entry name" value="ADH_SHORT"/>
    <property type="match status" value="1"/>
</dbReference>
<dbReference type="PANTHER" id="PTHR43669">
    <property type="entry name" value="5-KETO-D-GLUCONATE 5-REDUCTASE"/>
    <property type="match status" value="1"/>
</dbReference>
<dbReference type="PRINTS" id="PR00080">
    <property type="entry name" value="SDRFAMILY"/>
</dbReference>
<comment type="similarity">
    <text evidence="1 3">Belongs to the short-chain dehydrogenases/reductases (SDR) family.</text>
</comment>
<name>A0A848IV13_9BURK</name>
<keyword evidence="2" id="KW-0560">Oxidoreductase</keyword>